<proteinExistence type="predicted"/>
<dbReference type="KEGG" id="ttu:TERTU_4483"/>
<gene>
    <name evidence="1" type="ordered locus">TERTU_4483</name>
</gene>
<dbReference type="EMBL" id="CP001614">
    <property type="protein sequence ID" value="ACR11469.1"/>
    <property type="molecule type" value="Genomic_DNA"/>
</dbReference>
<evidence type="ECO:0000313" key="2">
    <source>
        <dbReference type="Proteomes" id="UP000009080"/>
    </source>
</evidence>
<reference evidence="1 2" key="1">
    <citation type="journal article" date="2009" name="PLoS ONE">
        <title>The complete genome of Teredinibacter turnerae T7901: an intracellular endosymbiont of marine wood-boring bivalves (shipworms).</title>
        <authorList>
            <person name="Yang J.C."/>
            <person name="Madupu R."/>
            <person name="Durkin A.S."/>
            <person name="Ekborg N.A."/>
            <person name="Pedamallu C.S."/>
            <person name="Hostetler J.B."/>
            <person name="Radune D."/>
            <person name="Toms B.S."/>
            <person name="Henrissat B."/>
            <person name="Coutinho P.M."/>
            <person name="Schwarz S."/>
            <person name="Field L."/>
            <person name="Trindade-Silva A.E."/>
            <person name="Soares C.A.G."/>
            <person name="Elshahawi S."/>
            <person name="Hanora A."/>
            <person name="Schmidt E.W."/>
            <person name="Haygood M.G."/>
            <person name="Posfai J."/>
            <person name="Benner J."/>
            <person name="Madinger C."/>
            <person name="Nove J."/>
            <person name="Anton B."/>
            <person name="Chaudhary K."/>
            <person name="Foster J."/>
            <person name="Holman A."/>
            <person name="Kumar S."/>
            <person name="Lessard P.A."/>
            <person name="Luyten Y.A."/>
            <person name="Slatko B."/>
            <person name="Wood N."/>
            <person name="Wu B."/>
            <person name="Teplitski M."/>
            <person name="Mougous J.D."/>
            <person name="Ward N."/>
            <person name="Eisen J.A."/>
            <person name="Badger J.H."/>
            <person name="Distel D.L."/>
        </authorList>
    </citation>
    <scope>NUCLEOTIDE SEQUENCE [LARGE SCALE GENOMIC DNA]</scope>
    <source>
        <strain evidence="2">ATCC 39867 / T7901</strain>
    </source>
</reference>
<dbReference type="HOGENOM" id="CLU_3277896_0_0_6"/>
<protein>
    <submittedName>
        <fullName evidence="1">Uncharacterized protein</fullName>
    </submittedName>
</protein>
<dbReference type="AlphaFoldDB" id="C5BJ70"/>
<evidence type="ECO:0000313" key="1">
    <source>
        <dbReference type="EMBL" id="ACR11469.1"/>
    </source>
</evidence>
<dbReference type="Proteomes" id="UP000009080">
    <property type="component" value="Chromosome"/>
</dbReference>
<organism evidence="1 2">
    <name type="scientific">Teredinibacter turnerae (strain ATCC 39867 / T7901)</name>
    <dbReference type="NCBI Taxonomy" id="377629"/>
    <lineage>
        <taxon>Bacteria</taxon>
        <taxon>Pseudomonadati</taxon>
        <taxon>Pseudomonadota</taxon>
        <taxon>Gammaproteobacteria</taxon>
        <taxon>Cellvibrionales</taxon>
        <taxon>Cellvibrionaceae</taxon>
        <taxon>Teredinibacter</taxon>
    </lineage>
</organism>
<sequence length="46" mass="5233">MWFWPRRASNLLIGTGCPYYGCFGFNKELAILRGVLAAHLKCLVVF</sequence>
<accession>C5BJ70</accession>
<keyword evidence="2" id="KW-1185">Reference proteome</keyword>
<name>C5BJ70_TERTT</name>